<dbReference type="AlphaFoldDB" id="A0A227J6H8"/>
<gene>
    <name evidence="2" type="ORF">CA163_21895</name>
</gene>
<evidence type="ECO:0000313" key="2">
    <source>
        <dbReference type="EMBL" id="OXE30713.1"/>
    </source>
</evidence>
<name>A0A227J6H8_VIBPH</name>
<dbReference type="EMBL" id="NIXT01001943">
    <property type="protein sequence ID" value="OXE30713.1"/>
    <property type="molecule type" value="Genomic_DNA"/>
</dbReference>
<sequence>GQLVNIATGSVGFLLLMSGHERTMKYITICSGTISIALLVFLSQSYGVLGAAWAMAIGMAIQNLAALYFVKRYLGFFPVG</sequence>
<comment type="caution">
    <text evidence="2">The sequence shown here is derived from an EMBL/GenBank/DDBJ whole genome shotgun (WGS) entry which is preliminary data.</text>
</comment>
<proteinExistence type="predicted"/>
<evidence type="ECO:0000256" key="1">
    <source>
        <dbReference type="SAM" id="Phobius"/>
    </source>
</evidence>
<dbReference type="Proteomes" id="UP000214596">
    <property type="component" value="Unassembled WGS sequence"/>
</dbReference>
<keyword evidence="1" id="KW-0812">Transmembrane</keyword>
<evidence type="ECO:0000313" key="3">
    <source>
        <dbReference type="Proteomes" id="UP000214596"/>
    </source>
</evidence>
<feature type="transmembrane region" description="Helical" evidence="1">
    <location>
        <begin position="26"/>
        <end position="46"/>
    </location>
</feature>
<keyword evidence="1" id="KW-1133">Transmembrane helix</keyword>
<organism evidence="2 3">
    <name type="scientific">Vibrio parahaemolyticus</name>
    <dbReference type="NCBI Taxonomy" id="670"/>
    <lineage>
        <taxon>Bacteria</taxon>
        <taxon>Pseudomonadati</taxon>
        <taxon>Pseudomonadota</taxon>
        <taxon>Gammaproteobacteria</taxon>
        <taxon>Vibrionales</taxon>
        <taxon>Vibrionaceae</taxon>
        <taxon>Vibrio</taxon>
    </lineage>
</organism>
<protein>
    <submittedName>
        <fullName evidence="2">Capsular biosynthesis protein</fullName>
    </submittedName>
</protein>
<keyword evidence="1" id="KW-0472">Membrane</keyword>
<feature type="transmembrane region" description="Helical" evidence="1">
    <location>
        <begin position="52"/>
        <end position="70"/>
    </location>
</feature>
<reference evidence="2 3" key="1">
    <citation type="journal article" date="2017" name="Appl. Environ. Microbiol.">
        <title>Parallel evolution of two clades of a major Atlantic endemic Vibrio parahaemolyticus pathogen lineage by independent acquisition of related pathogenicity islands.</title>
        <authorList>
            <person name="Xu F."/>
            <person name="Gonzalez-Escalona N."/>
            <person name="Drees K.P."/>
            <person name="Sebra R.P."/>
            <person name="Cooper V.S."/>
            <person name="Jones S.H."/>
            <person name="Whistler C.A."/>
        </authorList>
    </citation>
    <scope>NUCLEOTIDE SEQUENCE [LARGE SCALE GENOMIC DNA]</scope>
    <source>
        <strain evidence="2 3">MAVP-3</strain>
    </source>
</reference>
<accession>A0A227J6H8</accession>
<feature type="non-terminal residue" evidence="2">
    <location>
        <position position="1"/>
    </location>
</feature>